<comment type="caution">
    <text evidence="2">The sequence shown here is derived from an EMBL/GenBank/DDBJ whole genome shotgun (WGS) entry which is preliminary data.</text>
</comment>
<dbReference type="InterPro" id="IPR036046">
    <property type="entry name" value="Acylphosphatase-like_dom_sf"/>
</dbReference>
<dbReference type="EMBL" id="JACGLT010000017">
    <property type="protein sequence ID" value="MBA6154294.1"/>
    <property type="molecule type" value="Genomic_DNA"/>
</dbReference>
<protein>
    <submittedName>
        <fullName evidence="2">BLUF domain-containing protein</fullName>
    </submittedName>
</protein>
<feature type="domain" description="BLUF" evidence="1">
    <location>
        <begin position="1"/>
        <end position="92"/>
    </location>
</feature>
<dbReference type="InterPro" id="IPR007024">
    <property type="entry name" value="BLUF_domain"/>
</dbReference>
<organism evidence="2 3">
    <name type="scientific">Gelidibacter maritimus</name>
    <dbReference type="NCBI Taxonomy" id="2761487"/>
    <lineage>
        <taxon>Bacteria</taxon>
        <taxon>Pseudomonadati</taxon>
        <taxon>Bacteroidota</taxon>
        <taxon>Flavobacteriia</taxon>
        <taxon>Flavobacteriales</taxon>
        <taxon>Flavobacteriaceae</taxon>
        <taxon>Gelidibacter</taxon>
    </lineage>
</organism>
<accession>A0A7W2M7W1</accession>
<gene>
    <name evidence="2" type="ORF">H3Z82_16325</name>
</gene>
<evidence type="ECO:0000313" key="2">
    <source>
        <dbReference type="EMBL" id="MBA6154294.1"/>
    </source>
</evidence>
<dbReference type="Pfam" id="PF04940">
    <property type="entry name" value="BLUF"/>
    <property type="match status" value="1"/>
</dbReference>
<name>A0A7W2M7W1_9FLAO</name>
<proteinExistence type="predicted"/>
<evidence type="ECO:0000313" key="3">
    <source>
        <dbReference type="Proteomes" id="UP000541857"/>
    </source>
</evidence>
<dbReference type="PROSITE" id="PS50925">
    <property type="entry name" value="BLUF"/>
    <property type="match status" value="1"/>
</dbReference>
<dbReference type="Proteomes" id="UP000541857">
    <property type="component" value="Unassembled WGS sequence"/>
</dbReference>
<evidence type="ECO:0000259" key="1">
    <source>
        <dbReference type="PROSITE" id="PS50925"/>
    </source>
</evidence>
<keyword evidence="3" id="KW-1185">Reference proteome</keyword>
<sequence length="145" mass="16899">MYQLSYRSIASPLLNFEDLEAILAEAIATNSALNISGCLIYHNNSFVQILEGKKKDVLHVYGKIKTDARHQSVTLLWDNKVEHRFFEEWHMAFYRPENENEEKFVNDLLLFSKLTEKPSSALLTFWANVQKILRLGTVSQFQKVY</sequence>
<dbReference type="GO" id="GO:0071949">
    <property type="term" value="F:FAD binding"/>
    <property type="evidence" value="ECO:0007669"/>
    <property type="project" value="InterPro"/>
</dbReference>
<dbReference type="SMART" id="SM01034">
    <property type="entry name" value="BLUF"/>
    <property type="match status" value="1"/>
</dbReference>
<dbReference type="Gene3D" id="3.30.70.100">
    <property type="match status" value="1"/>
</dbReference>
<reference evidence="2 3" key="1">
    <citation type="submission" date="2020-07" db="EMBL/GenBank/DDBJ databases">
        <title>Bacterium isolated from marine sediment.</title>
        <authorList>
            <person name="Shang D."/>
        </authorList>
    </citation>
    <scope>NUCLEOTIDE SEQUENCE [LARGE SCALE GENOMIC DNA]</scope>
    <source>
        <strain evidence="2 3">F6074</strain>
    </source>
</reference>
<dbReference type="GO" id="GO:0009882">
    <property type="term" value="F:blue light photoreceptor activity"/>
    <property type="evidence" value="ECO:0007669"/>
    <property type="project" value="InterPro"/>
</dbReference>
<dbReference type="RefSeq" id="WP_182206573.1">
    <property type="nucleotide sequence ID" value="NZ_JACGLT010000017.1"/>
</dbReference>
<dbReference type="AlphaFoldDB" id="A0A7W2M7W1"/>
<dbReference type="SUPFAM" id="SSF54975">
    <property type="entry name" value="Acylphosphatase/BLUF domain-like"/>
    <property type="match status" value="1"/>
</dbReference>